<keyword evidence="4 6" id="KW-0067">ATP-binding</keyword>
<gene>
    <name evidence="6" type="ORF">VA602_05060</name>
</gene>
<dbReference type="InterPro" id="IPR027417">
    <property type="entry name" value="P-loop_NTPase"/>
</dbReference>
<dbReference type="Pfam" id="PF00005">
    <property type="entry name" value="ABC_tran"/>
    <property type="match status" value="1"/>
</dbReference>
<keyword evidence="2" id="KW-0813">Transport</keyword>
<dbReference type="SUPFAM" id="SSF52540">
    <property type="entry name" value="P-loop containing nucleoside triphosphate hydrolases"/>
    <property type="match status" value="1"/>
</dbReference>
<dbReference type="Proteomes" id="UP001302573">
    <property type="component" value="Unassembled WGS sequence"/>
</dbReference>
<keyword evidence="3" id="KW-0547">Nucleotide-binding</keyword>
<comment type="similarity">
    <text evidence="1">Belongs to the ABC transporter superfamily.</text>
</comment>
<organism evidence="6 7">
    <name type="scientific">Pseudomonas machongensis</name>
    <dbReference type="NCBI Taxonomy" id="3110229"/>
    <lineage>
        <taxon>Bacteria</taxon>
        <taxon>Pseudomonadati</taxon>
        <taxon>Pseudomonadota</taxon>
        <taxon>Gammaproteobacteria</taxon>
        <taxon>Pseudomonadales</taxon>
        <taxon>Pseudomonadaceae</taxon>
        <taxon>Pseudomonas</taxon>
    </lineage>
</organism>
<dbReference type="Gene3D" id="3.40.50.300">
    <property type="entry name" value="P-loop containing nucleotide triphosphate hydrolases"/>
    <property type="match status" value="1"/>
</dbReference>
<evidence type="ECO:0000313" key="6">
    <source>
        <dbReference type="EMBL" id="MEA5670703.1"/>
    </source>
</evidence>
<reference evidence="6 7" key="1">
    <citation type="submission" date="2023-12" db="EMBL/GenBank/DDBJ databases">
        <title>Pseudomonas machongensis sp. nov., isolated from wilted pepper plants (Capsicum annuum).</title>
        <authorList>
            <person name="Qiu M."/>
            <person name="Li Y."/>
            <person name="Liu Q."/>
            <person name="Zhang X."/>
            <person name="Huang Y."/>
            <person name="Guo R."/>
            <person name="Hu M."/>
            <person name="Zhou J."/>
            <person name="Zhou X."/>
        </authorList>
    </citation>
    <scope>NUCLEOTIDE SEQUENCE [LARGE SCALE GENOMIC DNA]</scope>
    <source>
        <strain evidence="6 7">MH2</strain>
    </source>
</reference>
<dbReference type="InterPro" id="IPR003593">
    <property type="entry name" value="AAA+_ATPase"/>
</dbReference>
<dbReference type="PANTHER" id="PTHR42788:SF13">
    <property type="entry name" value="ALIPHATIC SULFONATES IMPORT ATP-BINDING PROTEIN SSUB"/>
    <property type="match status" value="1"/>
</dbReference>
<comment type="caution">
    <text evidence="6">The sequence shown here is derived from an EMBL/GenBank/DDBJ whole genome shotgun (WGS) entry which is preliminary data.</text>
</comment>
<evidence type="ECO:0000256" key="3">
    <source>
        <dbReference type="ARBA" id="ARBA00022741"/>
    </source>
</evidence>
<evidence type="ECO:0000256" key="1">
    <source>
        <dbReference type="ARBA" id="ARBA00005417"/>
    </source>
</evidence>
<keyword evidence="7" id="KW-1185">Reference proteome</keyword>
<dbReference type="RefSeq" id="WP_323452658.1">
    <property type="nucleotide sequence ID" value="NZ_JAYFUI010000061.1"/>
</dbReference>
<evidence type="ECO:0000259" key="5">
    <source>
        <dbReference type="PROSITE" id="PS50893"/>
    </source>
</evidence>
<dbReference type="PROSITE" id="PS00211">
    <property type="entry name" value="ABC_TRANSPORTER_1"/>
    <property type="match status" value="1"/>
</dbReference>
<dbReference type="InterPro" id="IPR003439">
    <property type="entry name" value="ABC_transporter-like_ATP-bd"/>
</dbReference>
<evidence type="ECO:0000256" key="4">
    <source>
        <dbReference type="ARBA" id="ARBA00022840"/>
    </source>
</evidence>
<dbReference type="InterPro" id="IPR050166">
    <property type="entry name" value="ABC_transporter_ATP-bind"/>
</dbReference>
<dbReference type="GO" id="GO:0005524">
    <property type="term" value="F:ATP binding"/>
    <property type="evidence" value="ECO:0007669"/>
    <property type="project" value="UniProtKB-KW"/>
</dbReference>
<evidence type="ECO:0000313" key="7">
    <source>
        <dbReference type="Proteomes" id="UP001302573"/>
    </source>
</evidence>
<dbReference type="EMBL" id="JAYFUI010000061">
    <property type="protein sequence ID" value="MEA5670703.1"/>
    <property type="molecule type" value="Genomic_DNA"/>
</dbReference>
<evidence type="ECO:0000256" key="2">
    <source>
        <dbReference type="ARBA" id="ARBA00022448"/>
    </source>
</evidence>
<proteinExistence type="inferred from homology"/>
<dbReference type="SMART" id="SM00382">
    <property type="entry name" value="AAA"/>
    <property type="match status" value="1"/>
</dbReference>
<dbReference type="PROSITE" id="PS50893">
    <property type="entry name" value="ABC_TRANSPORTER_2"/>
    <property type="match status" value="1"/>
</dbReference>
<dbReference type="CDD" id="cd03293">
    <property type="entry name" value="ABC_NrtD_SsuB_transporters"/>
    <property type="match status" value="1"/>
</dbReference>
<feature type="domain" description="ABC transporter" evidence="5">
    <location>
        <begin position="7"/>
        <end position="234"/>
    </location>
</feature>
<protein>
    <submittedName>
        <fullName evidence="6">ABC transporter ATP-binding protein</fullName>
    </submittedName>
</protein>
<sequence>MRREPFISFAGVQKRFKVNGREFVAVHSVSLDIQRGEIITLVGPSGCGKSTLLNMTAGLFGPSEGRVHYDGAEVKGVNTRVGYMTQADHLLPWRSVAGNIAVPLQIRRQPKRDIERRVEELLALVGLSGFGASYPNQLSGGMRKRAAMARLLASDPETLLMDEPFGALDAQMRLSLQTELLRLCKQLNKTVLFVTHDVDEAIALADRCVVFAGRPGTIDHVIDVPLAQPRNLVHLRSDPHYVELCADLWQRLAPEIAGAADPSSLTHALEAP</sequence>
<dbReference type="InterPro" id="IPR017871">
    <property type="entry name" value="ABC_transporter-like_CS"/>
</dbReference>
<accession>A0ABU5VD22</accession>
<dbReference type="PANTHER" id="PTHR42788">
    <property type="entry name" value="TAURINE IMPORT ATP-BINDING PROTEIN-RELATED"/>
    <property type="match status" value="1"/>
</dbReference>
<name>A0ABU5VD22_9PSED</name>